<keyword evidence="1" id="KW-0472">Membrane</keyword>
<dbReference type="AlphaFoldDB" id="A0A1W6NW68"/>
<dbReference type="STRING" id="92947.BVG79_00021"/>
<protein>
    <recommendedName>
        <fullName evidence="4">NfeD-like C-terminal domain-containing protein</fullName>
    </recommendedName>
</protein>
<sequence length="91" mass="10065">MALLATWWVWVCLGVVFAIIEVVVPAFIFLGFAIGAVLTGLIVLAGVLSLPWLALAFALLSLAAYILLRRMFGARKGETRTFRDDINDNRR</sequence>
<dbReference type="EMBL" id="CP019937">
    <property type="protein sequence ID" value="ARO13383.1"/>
    <property type="molecule type" value="Genomic_DNA"/>
</dbReference>
<reference evidence="2 3" key="1">
    <citation type="submission" date="2017-02" db="EMBL/GenBank/DDBJ databases">
        <title>Ketogulonicigenium robustum SPU B003 Genome sequencing and assembly.</title>
        <authorList>
            <person name="Li Y."/>
            <person name="Liu L."/>
            <person name="Wang C."/>
            <person name="Zhang M."/>
            <person name="Zhang T."/>
            <person name="Zhang Y."/>
        </authorList>
    </citation>
    <scope>NUCLEOTIDE SEQUENCE [LARGE SCALE GENOMIC DNA]</scope>
    <source>
        <strain evidence="2 3">SPU_B003</strain>
    </source>
</reference>
<dbReference type="KEGG" id="kro:BVG79_00021"/>
<evidence type="ECO:0000313" key="2">
    <source>
        <dbReference type="EMBL" id="ARO13383.1"/>
    </source>
</evidence>
<dbReference type="OrthoDB" id="7745385at2"/>
<evidence type="ECO:0000256" key="1">
    <source>
        <dbReference type="SAM" id="Phobius"/>
    </source>
</evidence>
<keyword evidence="1" id="KW-1133">Transmembrane helix</keyword>
<evidence type="ECO:0000313" key="3">
    <source>
        <dbReference type="Proteomes" id="UP000242447"/>
    </source>
</evidence>
<organism evidence="2 3">
    <name type="scientific">Ketogulonicigenium robustum</name>
    <dbReference type="NCBI Taxonomy" id="92947"/>
    <lineage>
        <taxon>Bacteria</taxon>
        <taxon>Pseudomonadati</taxon>
        <taxon>Pseudomonadota</taxon>
        <taxon>Alphaproteobacteria</taxon>
        <taxon>Rhodobacterales</taxon>
        <taxon>Roseobacteraceae</taxon>
        <taxon>Ketogulonicigenium</taxon>
    </lineage>
</organism>
<evidence type="ECO:0008006" key="4">
    <source>
        <dbReference type="Google" id="ProtNLM"/>
    </source>
</evidence>
<proteinExistence type="predicted"/>
<name>A0A1W6NW68_9RHOB</name>
<keyword evidence="3" id="KW-1185">Reference proteome</keyword>
<feature type="transmembrane region" description="Helical" evidence="1">
    <location>
        <begin position="7"/>
        <end position="34"/>
    </location>
</feature>
<dbReference type="Proteomes" id="UP000242447">
    <property type="component" value="Chromosome"/>
</dbReference>
<gene>
    <name evidence="2" type="ORF">BVG79_00021</name>
</gene>
<accession>A0A1W6NW68</accession>
<dbReference type="RefSeq" id="WP_085785116.1">
    <property type="nucleotide sequence ID" value="NZ_CP019937.1"/>
</dbReference>
<feature type="transmembrane region" description="Helical" evidence="1">
    <location>
        <begin position="40"/>
        <end position="68"/>
    </location>
</feature>
<keyword evidence="1" id="KW-0812">Transmembrane</keyword>